<dbReference type="Proteomes" id="UP001317822">
    <property type="component" value="Chromosome"/>
</dbReference>
<dbReference type="CDD" id="cd01347">
    <property type="entry name" value="ligand_gated_channel"/>
    <property type="match status" value="1"/>
</dbReference>
<feature type="domain" description="TonB-dependent receptor-like beta-barrel" evidence="11">
    <location>
        <begin position="306"/>
        <end position="851"/>
    </location>
</feature>
<evidence type="ECO:0000256" key="3">
    <source>
        <dbReference type="ARBA" id="ARBA00022452"/>
    </source>
</evidence>
<dbReference type="NCBIfam" id="TIGR01782">
    <property type="entry name" value="TonB-Xanth-Caul"/>
    <property type="match status" value="1"/>
</dbReference>
<accession>A0ABM8D8X6</accession>
<dbReference type="RefSeq" id="WP_281780545.1">
    <property type="nucleotide sequence ID" value="NZ_AP027041.1"/>
</dbReference>
<dbReference type="InterPro" id="IPR039426">
    <property type="entry name" value="TonB-dep_rcpt-like"/>
</dbReference>
<evidence type="ECO:0000256" key="6">
    <source>
        <dbReference type="ARBA" id="ARBA00023136"/>
    </source>
</evidence>
<evidence type="ECO:0000259" key="12">
    <source>
        <dbReference type="Pfam" id="PF07715"/>
    </source>
</evidence>
<keyword evidence="6 8" id="KW-0472">Membrane</keyword>
<dbReference type="InterPro" id="IPR037066">
    <property type="entry name" value="Plug_dom_sf"/>
</dbReference>
<dbReference type="InterPro" id="IPR010104">
    <property type="entry name" value="TonB_rcpt_bac"/>
</dbReference>
<reference evidence="13 14" key="1">
    <citation type="journal article" date="2023" name="Int. J. Syst. Evol. Microbiol.">
        <title>Physiological and genomic analyses of cobalamin (vitamin B12)-auxotrophy of Lysobacter auxotrophicus sp. nov., a methionine-auxotrophic chitinolytic bacterium isolated from chitin-treated soil.</title>
        <authorList>
            <person name="Saito A."/>
            <person name="Dohra H."/>
            <person name="Hamada M."/>
            <person name="Moriuchi R."/>
            <person name="Kotsuchibashi Y."/>
            <person name="Mori K."/>
        </authorList>
    </citation>
    <scope>NUCLEOTIDE SEQUENCE [LARGE SCALE GENOMIC DNA]</scope>
    <source>
        <strain evidence="13 14">5-21a</strain>
    </source>
</reference>
<dbReference type="InterPro" id="IPR000531">
    <property type="entry name" value="Beta-barrel_TonB"/>
</dbReference>
<keyword evidence="14" id="KW-1185">Reference proteome</keyword>
<feature type="domain" description="TonB-dependent receptor plug" evidence="12">
    <location>
        <begin position="63"/>
        <end position="173"/>
    </location>
</feature>
<evidence type="ECO:0000256" key="1">
    <source>
        <dbReference type="ARBA" id="ARBA00004571"/>
    </source>
</evidence>
<evidence type="ECO:0000313" key="14">
    <source>
        <dbReference type="Proteomes" id="UP001317822"/>
    </source>
</evidence>
<dbReference type="Gene3D" id="2.40.170.20">
    <property type="entry name" value="TonB-dependent receptor, beta-barrel domain"/>
    <property type="match status" value="1"/>
</dbReference>
<dbReference type="EMBL" id="AP027041">
    <property type="protein sequence ID" value="BDU15003.1"/>
    <property type="molecule type" value="Genomic_DNA"/>
</dbReference>
<keyword evidence="7 8" id="KW-0998">Cell outer membrane</keyword>
<organism evidence="13 14">
    <name type="scientific">Lysobacter auxotrophicus</name>
    <dbReference type="NCBI Taxonomy" id="2992573"/>
    <lineage>
        <taxon>Bacteria</taxon>
        <taxon>Pseudomonadati</taxon>
        <taxon>Pseudomonadota</taxon>
        <taxon>Gammaproteobacteria</taxon>
        <taxon>Lysobacterales</taxon>
        <taxon>Lysobacteraceae</taxon>
        <taxon>Lysobacter</taxon>
    </lineage>
</organism>
<evidence type="ECO:0000259" key="11">
    <source>
        <dbReference type="Pfam" id="PF00593"/>
    </source>
</evidence>
<dbReference type="InterPro" id="IPR012910">
    <property type="entry name" value="Plug_dom"/>
</dbReference>
<proteinExistence type="inferred from homology"/>
<evidence type="ECO:0000313" key="13">
    <source>
        <dbReference type="EMBL" id="BDU15003.1"/>
    </source>
</evidence>
<evidence type="ECO:0000256" key="10">
    <source>
        <dbReference type="SAM" id="SignalP"/>
    </source>
</evidence>
<evidence type="ECO:0000256" key="4">
    <source>
        <dbReference type="ARBA" id="ARBA00022692"/>
    </source>
</evidence>
<comment type="subcellular location">
    <subcellularLocation>
        <location evidence="1 8">Cell outer membrane</location>
        <topology evidence="1 8">Multi-pass membrane protein</topology>
    </subcellularLocation>
</comment>
<feature type="signal peptide" evidence="10">
    <location>
        <begin position="1"/>
        <end position="24"/>
    </location>
</feature>
<protein>
    <submittedName>
        <fullName evidence="13">TonB-dependent receptor</fullName>
    </submittedName>
</protein>
<keyword evidence="2 8" id="KW-0813">Transport</keyword>
<keyword evidence="5 9" id="KW-0798">TonB box</keyword>
<keyword evidence="3 8" id="KW-1134">Transmembrane beta strand</keyword>
<sequence length="884" mass="97159">MKLRKTALSASIVFALSIAGNVAAQEQATTAQSSAASSQETTDLDTITVTGIRASLMKSLDTKRNADAVVEALTAEDIGDFPNTNVAEAMMQIPGVTIDRRFGQGERVSIDGTDPSLNLTFLDGHPVAQSIWLFGEQPSRGFDQTQIASEIIGRLEVFKSPEARLPEGSLGGTVMMHTRKPFDMEANSISGSIGYNYSDQASEGSPSASLLYSWKNDAETIGFNIAAQHYEEHVDRQGIEIFGYVDASTFENVTGIDPDAQVPNFINAAWFQQERKRDSFAANLQFQATDDLQFNLSGLYIKEKFDNYNQSMYNFLTLTADQVDALTAGSNGIVTGGHSGPESFVFYDNNARVSEPTTKGLDLTFDYKGDGWGLSGQIGQSKADNDLIQYFIEPAFTGGYSWDINKGITFDDPAAARDPANWRAEGFFGNNGIFQTESEDNYGQLDFSKKFTGPVYEVLAGVRRHEHKEDFSLNVYGIPPVGDLSQVGTLGFADTMGGFSGFSRDHGNHIYTGRDNVINWVRNAPPNFANPDAASFINNTYSLEQTNTAFYAQANFGIDALRGNFGLRYVKAEIESTAFNPGGDPIALPPQPDWLQTSKNDNDYWLPSVNLIYDMGNDWMLRFAVAKVVAWAPYNQMANNLFLNDTTLTGSGGNAELDAYQSTNFNASLEYYFDEGALAALTIFHKDIANFIETDALTERQFNSISDDADPTQFQNLVAAGLCTADGFCDYSIQRPRNAGSGTVEGFTLSYQQPFADTGFGLVANYTYANGETANGNDLPYQSENQITFSPYYEKGPLSARLSYDWRSSYLAGGFVAGAPPVSVDAYGSLGASLGWKFNDNWQLSFDAQNLLDEEYFQYFGTKDQPANRYLTGRRYAMTLRFNY</sequence>
<comment type="similarity">
    <text evidence="8 9">Belongs to the TonB-dependent receptor family.</text>
</comment>
<dbReference type="Gene3D" id="2.170.130.10">
    <property type="entry name" value="TonB-dependent receptor, plug domain"/>
    <property type="match status" value="1"/>
</dbReference>
<evidence type="ECO:0000256" key="2">
    <source>
        <dbReference type="ARBA" id="ARBA00022448"/>
    </source>
</evidence>
<dbReference type="InterPro" id="IPR036942">
    <property type="entry name" value="Beta-barrel_TonB_sf"/>
</dbReference>
<name>A0ABM8D8X6_9GAMM</name>
<evidence type="ECO:0000256" key="7">
    <source>
        <dbReference type="ARBA" id="ARBA00023237"/>
    </source>
</evidence>
<dbReference type="PANTHER" id="PTHR40980">
    <property type="entry name" value="PLUG DOMAIN-CONTAINING PROTEIN"/>
    <property type="match status" value="1"/>
</dbReference>
<keyword evidence="10" id="KW-0732">Signal</keyword>
<feature type="chain" id="PRO_5045036792" evidence="10">
    <location>
        <begin position="25"/>
        <end position="884"/>
    </location>
</feature>
<dbReference type="PROSITE" id="PS52016">
    <property type="entry name" value="TONB_DEPENDENT_REC_3"/>
    <property type="match status" value="1"/>
</dbReference>
<evidence type="ECO:0000256" key="5">
    <source>
        <dbReference type="ARBA" id="ARBA00023077"/>
    </source>
</evidence>
<gene>
    <name evidence="13" type="ORF">LA521A_02040</name>
</gene>
<keyword evidence="13" id="KW-0675">Receptor</keyword>
<evidence type="ECO:0000256" key="8">
    <source>
        <dbReference type="PROSITE-ProRule" id="PRU01360"/>
    </source>
</evidence>
<dbReference type="SUPFAM" id="SSF56935">
    <property type="entry name" value="Porins"/>
    <property type="match status" value="1"/>
</dbReference>
<evidence type="ECO:0000256" key="9">
    <source>
        <dbReference type="RuleBase" id="RU003357"/>
    </source>
</evidence>
<dbReference type="PANTHER" id="PTHR40980:SF3">
    <property type="entry name" value="TONB-DEPENDENT RECEPTOR-LIKE BETA-BARREL DOMAIN-CONTAINING PROTEIN"/>
    <property type="match status" value="1"/>
</dbReference>
<dbReference type="Pfam" id="PF00593">
    <property type="entry name" value="TonB_dep_Rec_b-barrel"/>
    <property type="match status" value="1"/>
</dbReference>
<dbReference type="Pfam" id="PF07715">
    <property type="entry name" value="Plug"/>
    <property type="match status" value="1"/>
</dbReference>
<keyword evidence="4 8" id="KW-0812">Transmembrane</keyword>